<dbReference type="AlphaFoldDB" id="A0AAD0PW14"/>
<sequence>MSKDIEVIERYVGRLTTDIRSGWEIGLLGQQRCGSVLIDRLPPEHLIGARRRDWLAGQEAAGRFLQTRRTHFQYKGVDGEPVEFWRKGFANRSTVVSELRKKGIFVDIDVSYCEDGNVVRKVSCGY</sequence>
<dbReference type="RefSeq" id="WP_005741950.1">
    <property type="nucleotide sequence ID" value="NZ_CP031226.1"/>
</dbReference>
<proteinExistence type="predicted"/>
<geneLocation type="plasmid" evidence="2">
    <name>pmppla107</name>
</geneLocation>
<accession>A0AAD0PW14</accession>
<dbReference type="Proteomes" id="UP000006426">
    <property type="component" value="Plasmid pmppla107"/>
</dbReference>
<dbReference type="GeneID" id="39474220"/>
<reference evidence="1 2" key="1">
    <citation type="journal article" date="2011" name="PLoS Pathog.">
        <title>Dynamic evolution of pathogenicity revealed by sequencing and comparative genomics of 19 Pseudomonas syringae isolates.</title>
        <authorList>
            <person name="Baltrus D.A."/>
            <person name="Nishimura M.T."/>
            <person name="Romanchuk A."/>
            <person name="Chang J.H."/>
            <person name="Mukhtar M.S."/>
            <person name="Cherkis K."/>
            <person name="Roach J."/>
            <person name="Grant S.R."/>
            <person name="Jones C.D."/>
            <person name="Dangl J.L."/>
        </authorList>
    </citation>
    <scope>NUCLEOTIDE SEQUENCE [LARGE SCALE GENOMIC DNA]</scope>
    <source>
        <strain evidence="1 2">M301315</strain>
    </source>
</reference>
<dbReference type="EMBL" id="CP031226">
    <property type="protein sequence ID" value="AXH59777.1"/>
    <property type="molecule type" value="Genomic_DNA"/>
</dbReference>
<protein>
    <submittedName>
        <fullName evidence="1">Uncharacterized protein</fullName>
    </submittedName>
</protein>
<gene>
    <name evidence="1" type="ORF">PLA107_031635</name>
</gene>
<evidence type="ECO:0000313" key="2">
    <source>
        <dbReference type="Proteomes" id="UP000006426"/>
    </source>
</evidence>
<evidence type="ECO:0000313" key="1">
    <source>
        <dbReference type="EMBL" id="AXH59777.1"/>
    </source>
</evidence>
<keyword evidence="1" id="KW-0614">Plasmid</keyword>
<name>A0AAD0PW14_PSEAV</name>
<organism evidence="1 2">
    <name type="scientific">Pseudomonas amygdali pv. lachrymans str. M301315</name>
    <dbReference type="NCBI Taxonomy" id="629260"/>
    <lineage>
        <taxon>Bacteria</taxon>
        <taxon>Pseudomonadati</taxon>
        <taxon>Pseudomonadota</taxon>
        <taxon>Gammaproteobacteria</taxon>
        <taxon>Pseudomonadales</taxon>
        <taxon>Pseudomonadaceae</taxon>
        <taxon>Pseudomonas</taxon>
        <taxon>Pseudomonas amygdali</taxon>
    </lineage>
</organism>